<gene>
    <name evidence="1" type="ORF">H9623_19120</name>
</gene>
<evidence type="ECO:0000313" key="2">
    <source>
        <dbReference type="Proteomes" id="UP000822993"/>
    </source>
</evidence>
<protein>
    <submittedName>
        <fullName evidence="1">Uncharacterized protein</fullName>
    </submittedName>
</protein>
<dbReference type="EMBL" id="JACSPN010000061">
    <property type="protein sequence ID" value="MBE7702404.1"/>
    <property type="molecule type" value="Genomic_DNA"/>
</dbReference>
<dbReference type="RefSeq" id="WP_191805956.1">
    <property type="nucleotide sequence ID" value="NZ_JACSPN010000061.1"/>
</dbReference>
<name>A0A9D5UDJ5_9CELL</name>
<reference evidence="1 2" key="1">
    <citation type="submission" date="2020-08" db="EMBL/GenBank/DDBJ databases">
        <title>A Genomic Blueprint of the Chicken Gut Microbiome.</title>
        <authorList>
            <person name="Gilroy R."/>
            <person name="Ravi A."/>
            <person name="Getino M."/>
            <person name="Pursley I."/>
            <person name="Horton D.L."/>
            <person name="Alikhan N.-F."/>
            <person name="Baker D."/>
            <person name="Gharbi K."/>
            <person name="Hall N."/>
            <person name="Watson M."/>
            <person name="Adriaenssens E.M."/>
            <person name="Foster-Nyarko E."/>
            <person name="Jarju S."/>
            <person name="Secka A."/>
            <person name="Antonio M."/>
            <person name="Oren A."/>
            <person name="Chaudhuri R."/>
            <person name="La Ragione R.M."/>
            <person name="Hildebrand F."/>
            <person name="Pallen M.J."/>
        </authorList>
    </citation>
    <scope>NUCLEOTIDE SEQUENCE [LARGE SCALE GENOMIC DNA]</scope>
    <source>
        <strain evidence="1 2">Sa1BUA8</strain>
    </source>
</reference>
<dbReference type="Proteomes" id="UP000822993">
    <property type="component" value="Unassembled WGS sequence"/>
</dbReference>
<proteinExistence type="predicted"/>
<evidence type="ECO:0000313" key="1">
    <source>
        <dbReference type="EMBL" id="MBE7702404.1"/>
    </source>
</evidence>
<accession>A0A9D5UDJ5</accession>
<sequence length="123" mass="13953">MTANRTRLEAGVYRVDAELVTQWIERDEFETPERRWVVRPDEFLGASTAWLSFFPTLARAVEAVEAFNDGATAATSDHHHDRRHPDADVLASMPDAFQSGYRETWEALEGDEMAQQAERSRGA</sequence>
<comment type="caution">
    <text evidence="1">The sequence shown here is derived from an EMBL/GenBank/DDBJ whole genome shotgun (WGS) entry which is preliminary data.</text>
</comment>
<organism evidence="1 2">
    <name type="scientific">Oerskovia douganii</name>
    <dbReference type="NCBI Taxonomy" id="2762210"/>
    <lineage>
        <taxon>Bacteria</taxon>
        <taxon>Bacillati</taxon>
        <taxon>Actinomycetota</taxon>
        <taxon>Actinomycetes</taxon>
        <taxon>Micrococcales</taxon>
        <taxon>Cellulomonadaceae</taxon>
        <taxon>Oerskovia</taxon>
    </lineage>
</organism>
<dbReference type="AlphaFoldDB" id="A0A9D5UDJ5"/>
<keyword evidence="2" id="KW-1185">Reference proteome</keyword>